<evidence type="ECO:0008006" key="3">
    <source>
        <dbReference type="Google" id="ProtNLM"/>
    </source>
</evidence>
<dbReference type="EMBL" id="RXNS01000001">
    <property type="protein sequence ID" value="RTR06885.1"/>
    <property type="molecule type" value="Genomic_DNA"/>
</dbReference>
<dbReference type="Proteomes" id="UP000267400">
    <property type="component" value="Unassembled WGS sequence"/>
</dbReference>
<organism evidence="1 2">
    <name type="scientific">Halomonas nitroreducens</name>
    <dbReference type="NCBI Taxonomy" id="447425"/>
    <lineage>
        <taxon>Bacteria</taxon>
        <taxon>Pseudomonadati</taxon>
        <taxon>Pseudomonadota</taxon>
        <taxon>Gammaproteobacteria</taxon>
        <taxon>Oceanospirillales</taxon>
        <taxon>Halomonadaceae</taxon>
        <taxon>Halomonas</taxon>
    </lineage>
</organism>
<proteinExistence type="predicted"/>
<reference evidence="1 2" key="1">
    <citation type="submission" date="2018-12" db="EMBL/GenBank/DDBJ databases">
        <authorList>
            <person name="Yu L."/>
        </authorList>
    </citation>
    <scope>NUCLEOTIDE SEQUENCE [LARGE SCALE GENOMIC DNA]</scope>
    <source>
        <strain evidence="1 2">11S</strain>
    </source>
</reference>
<accession>A0A431V7E1</accession>
<dbReference type="AlphaFoldDB" id="A0A431V7E1"/>
<evidence type="ECO:0000313" key="1">
    <source>
        <dbReference type="EMBL" id="RTR06885.1"/>
    </source>
</evidence>
<evidence type="ECO:0000313" key="2">
    <source>
        <dbReference type="Proteomes" id="UP000267400"/>
    </source>
</evidence>
<sequence>MVDLVPAPNTLGLSSPALGPWFRHSDTSVTLPTLPLPNADLSLSLTLDNDLQWRTPAIATRSYLFASTTRPPALRGLRQEDGSSAFTDGNLVVLLTLLPEAELRLWALTQIIPSPDGSPAPPANNPARPRVRWLAMEVPAASAGSIADLENLREADLPADLSNDADKAAFLGLGSDAGLVNAGEPVRELRRPETSSAVALQNRSGAPLNVQLWCFDYRGRPLDPGAVANWWTFMAQTGNWDNLWADDDEANPLTAAVTAGRMVHLTNAHEGPIDPPLLGRLNLTDLNQTGGSTALYQAAANPAIALTAAANADTDSAPLPRLAALPLGNYAPPATATPFAGWTGGGFAAGITRDFLRIACVDIEKHLVGLPRTAGTAQADPRHRISAARNTAANPVLATSDAVTGQLMATLNAGANGIAMAPVMDRLWGQTNPPADFGTGDLPDPLDFSVRALAGEGQTTGGGSVADQRVAVRFEGSLPPGGWVRLWTHGLDTRSGRRFRQDGGGALADANGDAWLVLALPDGAAAPTGPDADPVPLSCDALVIADGQSRYYADLRFERPATEPGSQLSLPAPPTIPAGVTLWLCEQGAAMNRGTGQYASGQTLLAVPDDASATPQLVDLASLDATDLAANTLPNAAAAGDTLIVTEPAFGQTPDGDLDAAGSAATLVKRERAGLSEVATMGRPAPSQERRELAAYDAAGATGVIGATPGRAAYHESPPMQLGHPGVPAAAEIHGPGAALAGPAADALHQPMAERRADNLLDFVAHNSAPVTPTPDPGGTTTWAAVLETGTFGVAGDAAIRALLANNPGFLPGQSWLDLKGQIETALQNRTGQPIDLDTVIDSANFDDNALAAALDRMILNTRDGSASFASAVLAAIGRAEDFLYLETPAIDALMANPGNIDLLGTIRTRWTVRPDLRVLLCVPEKYLPDQTAKLEDVRIAGVRAALTALRTAGGNRVQLFSPLAGPGRPGYLASTSVIVDDALMLTGSTHLWRRGLTFDSSLAAGLFDENVAVGRPAAVRAARQRLLANALGLPLNFLPDDPEDCLDAIAQLNASGGLGRVDPGAYLSSTNGNAPSSADMDIWNPNGQPGGTSDWLTFFAALTGDASTEFNNAIR</sequence>
<name>A0A431V7E1_9GAMM</name>
<comment type="caution">
    <text evidence="1">The sequence shown here is derived from an EMBL/GenBank/DDBJ whole genome shotgun (WGS) entry which is preliminary data.</text>
</comment>
<dbReference type="OrthoDB" id="9814092at2"/>
<keyword evidence="2" id="KW-1185">Reference proteome</keyword>
<protein>
    <recommendedName>
        <fullName evidence="3">PLD phosphodiesterase domain-containing protein</fullName>
    </recommendedName>
</protein>
<dbReference type="RefSeq" id="WP_126479733.1">
    <property type="nucleotide sequence ID" value="NZ_RXNS01000001.1"/>
</dbReference>
<gene>
    <name evidence="1" type="ORF">EKG36_00010</name>
</gene>